<organism evidence="2 3">
    <name type="scientific">Meripilus lineatus</name>
    <dbReference type="NCBI Taxonomy" id="2056292"/>
    <lineage>
        <taxon>Eukaryota</taxon>
        <taxon>Fungi</taxon>
        <taxon>Dikarya</taxon>
        <taxon>Basidiomycota</taxon>
        <taxon>Agaricomycotina</taxon>
        <taxon>Agaricomycetes</taxon>
        <taxon>Polyporales</taxon>
        <taxon>Meripilaceae</taxon>
        <taxon>Meripilus</taxon>
    </lineage>
</organism>
<dbReference type="InterPro" id="IPR008266">
    <property type="entry name" value="Tyr_kinase_AS"/>
</dbReference>
<dbReference type="GO" id="GO:0004674">
    <property type="term" value="F:protein serine/threonine kinase activity"/>
    <property type="evidence" value="ECO:0007669"/>
    <property type="project" value="TreeGrafter"/>
</dbReference>
<evidence type="ECO:0000313" key="2">
    <source>
        <dbReference type="EMBL" id="KAJ3485682.1"/>
    </source>
</evidence>
<dbReference type="EMBL" id="JANAWD010000145">
    <property type="protein sequence ID" value="KAJ3485682.1"/>
    <property type="molecule type" value="Genomic_DNA"/>
</dbReference>
<dbReference type="PROSITE" id="PS50011">
    <property type="entry name" value="PROTEIN_KINASE_DOM"/>
    <property type="match status" value="1"/>
</dbReference>
<comment type="caution">
    <text evidence="2">The sequence shown here is derived from an EMBL/GenBank/DDBJ whole genome shotgun (WGS) entry which is preliminary data.</text>
</comment>
<dbReference type="PANTHER" id="PTHR44329">
    <property type="entry name" value="SERINE/THREONINE-PROTEIN KINASE TNNI3K-RELATED"/>
    <property type="match status" value="1"/>
</dbReference>
<protein>
    <recommendedName>
        <fullName evidence="1">Protein kinase domain-containing protein</fullName>
    </recommendedName>
</protein>
<evidence type="ECO:0000313" key="3">
    <source>
        <dbReference type="Proteomes" id="UP001212997"/>
    </source>
</evidence>
<dbReference type="PROSITE" id="PS00109">
    <property type="entry name" value="PROTEIN_KINASE_TYR"/>
    <property type="match status" value="1"/>
</dbReference>
<dbReference type="AlphaFoldDB" id="A0AAD5V657"/>
<dbReference type="Gene3D" id="1.10.510.10">
    <property type="entry name" value="Transferase(Phosphotransferase) domain 1"/>
    <property type="match status" value="1"/>
</dbReference>
<dbReference type="Pfam" id="PF00069">
    <property type="entry name" value="Pkinase"/>
    <property type="match status" value="1"/>
</dbReference>
<dbReference type="Proteomes" id="UP001212997">
    <property type="component" value="Unassembled WGS sequence"/>
</dbReference>
<dbReference type="SUPFAM" id="SSF56112">
    <property type="entry name" value="Protein kinase-like (PK-like)"/>
    <property type="match status" value="1"/>
</dbReference>
<keyword evidence="3" id="KW-1185">Reference proteome</keyword>
<name>A0AAD5V657_9APHY</name>
<dbReference type="InterPro" id="IPR000719">
    <property type="entry name" value="Prot_kinase_dom"/>
</dbReference>
<sequence>MLFPQSPPLSRIPADAPRLMADPQFRQKLYRAMVRLAEESGMTPSTLFVVNITLSDGYHVAGGTYADIYKGMLEGQPVAVKRMRTFLGQSEDQLELTRKGLCKETLIWFHLDHPNLLPLCGINRDLFPGSFCLVSPWTQFGNIQHFLETEGNKCDEVIVRLVKEILTGLCYLHTENIVHGDLRPANILIIKMDA</sequence>
<reference evidence="2" key="1">
    <citation type="submission" date="2022-07" db="EMBL/GenBank/DDBJ databases">
        <title>Genome Sequence of Physisporinus lineatus.</title>
        <authorList>
            <person name="Buettner E."/>
        </authorList>
    </citation>
    <scope>NUCLEOTIDE SEQUENCE</scope>
    <source>
        <strain evidence="2">VT162</strain>
    </source>
</reference>
<dbReference type="GO" id="GO:0005524">
    <property type="term" value="F:ATP binding"/>
    <property type="evidence" value="ECO:0007669"/>
    <property type="project" value="InterPro"/>
</dbReference>
<dbReference type="InterPro" id="IPR051681">
    <property type="entry name" value="Ser/Thr_Kinases-Pseudokinases"/>
</dbReference>
<evidence type="ECO:0000259" key="1">
    <source>
        <dbReference type="PROSITE" id="PS50011"/>
    </source>
</evidence>
<proteinExistence type="predicted"/>
<gene>
    <name evidence="2" type="ORF">NLI96_g4777</name>
</gene>
<dbReference type="InterPro" id="IPR011009">
    <property type="entry name" value="Kinase-like_dom_sf"/>
</dbReference>
<accession>A0AAD5V657</accession>
<feature type="domain" description="Protein kinase" evidence="1">
    <location>
        <begin position="54"/>
        <end position="194"/>
    </location>
</feature>